<evidence type="ECO:0000313" key="2">
    <source>
        <dbReference type="EMBL" id="SAL71097.1"/>
    </source>
</evidence>
<dbReference type="Gene3D" id="3.40.930.10">
    <property type="entry name" value="Mannitol-specific EII, Chain A"/>
    <property type="match status" value="1"/>
</dbReference>
<dbReference type="Pfam" id="PF00359">
    <property type="entry name" value="PTS_EIIA_2"/>
    <property type="match status" value="1"/>
</dbReference>
<dbReference type="AlphaFoldDB" id="A0A158JQL1"/>
<dbReference type="CDD" id="cd00211">
    <property type="entry name" value="PTS_IIA_fru"/>
    <property type="match status" value="1"/>
</dbReference>
<dbReference type="InterPro" id="IPR002178">
    <property type="entry name" value="PTS_EIIA_type-2_dom"/>
</dbReference>
<reference evidence="2" key="1">
    <citation type="submission" date="2016-01" db="EMBL/GenBank/DDBJ databases">
        <authorList>
            <person name="Peeters C."/>
        </authorList>
    </citation>
    <scope>NUCLEOTIDE SEQUENCE [LARGE SCALE GENOMIC DNA]</scope>
    <source>
        <strain evidence="2">LMG 29317</strain>
    </source>
</reference>
<keyword evidence="3" id="KW-1185">Reference proteome</keyword>
<dbReference type="PANTHER" id="PTHR47738:SF1">
    <property type="entry name" value="NITROGEN REGULATORY PROTEIN"/>
    <property type="match status" value="1"/>
</dbReference>
<dbReference type="PROSITE" id="PS00372">
    <property type="entry name" value="PTS_EIIA_TYPE_2_HIS"/>
    <property type="match status" value="1"/>
</dbReference>
<name>A0A158JQL1_9BURK</name>
<protein>
    <submittedName>
        <fullName evidence="2">Nitrogen regulatory IIA protein</fullName>
    </submittedName>
</protein>
<comment type="caution">
    <text evidence="2">The sequence shown here is derived from an EMBL/GenBank/DDBJ whole genome shotgun (WGS) entry which is preliminary data.</text>
</comment>
<sequence length="315" mass="34126">MRGFFAGCTILNDGFRTLFEGDDIVHTLADLMNLLGLSRAVPHRNPMPGGSRHVMVHVTIDAQHATPLRRSLVRDCAGEPWTMRVTPLRDAHRVRLTLILPKTAIGGAIQRLADLAPSAQVSSPLEVPDAPSDAWRNLMDRSVHRGGDTHEHHADVASPQGTLASLLSADHVLLGADAANRDALFDLIGGFIERRYGISAQAVSSSLASREALGSTALGEGVAVPHGRLDEAHEPMALYIRPTSPISFSAPDGKPVSDVIALFVPERVTMTHLHLLGEIAEHFCDQRFRDLLHECSDADAVCRLFVRSSANHLAR</sequence>
<accession>A0A158JQL1</accession>
<dbReference type="SUPFAM" id="SSF55804">
    <property type="entry name" value="Phoshotransferase/anion transport protein"/>
    <property type="match status" value="1"/>
</dbReference>
<dbReference type="InterPro" id="IPR051541">
    <property type="entry name" value="PTS_SugarTrans_NitroReg"/>
</dbReference>
<dbReference type="GO" id="GO:0030295">
    <property type="term" value="F:protein kinase activator activity"/>
    <property type="evidence" value="ECO:0007669"/>
    <property type="project" value="TreeGrafter"/>
</dbReference>
<evidence type="ECO:0000313" key="3">
    <source>
        <dbReference type="Proteomes" id="UP000055019"/>
    </source>
</evidence>
<proteinExistence type="predicted"/>
<feature type="domain" description="PTS EIIA type-2" evidence="1">
    <location>
        <begin position="165"/>
        <end position="308"/>
    </location>
</feature>
<dbReference type="Proteomes" id="UP000055019">
    <property type="component" value="Unassembled WGS sequence"/>
</dbReference>
<gene>
    <name evidence="2" type="ORF">AWB74_04189</name>
</gene>
<dbReference type="PROSITE" id="PS51094">
    <property type="entry name" value="PTS_EIIA_TYPE_2"/>
    <property type="match status" value="1"/>
</dbReference>
<dbReference type="PANTHER" id="PTHR47738">
    <property type="entry name" value="PTS SYSTEM FRUCTOSE-LIKE EIIA COMPONENT-RELATED"/>
    <property type="match status" value="1"/>
</dbReference>
<organism evidence="2 3">
    <name type="scientific">Caballeronia arvi</name>
    <dbReference type="NCBI Taxonomy" id="1777135"/>
    <lineage>
        <taxon>Bacteria</taxon>
        <taxon>Pseudomonadati</taxon>
        <taxon>Pseudomonadota</taxon>
        <taxon>Betaproteobacteria</taxon>
        <taxon>Burkholderiales</taxon>
        <taxon>Burkholderiaceae</taxon>
        <taxon>Caballeronia</taxon>
    </lineage>
</organism>
<evidence type="ECO:0000259" key="1">
    <source>
        <dbReference type="PROSITE" id="PS51094"/>
    </source>
</evidence>
<dbReference type="InterPro" id="IPR016152">
    <property type="entry name" value="PTrfase/Anion_transptr"/>
</dbReference>
<dbReference type="EMBL" id="FCOM02000018">
    <property type="protein sequence ID" value="SAL71097.1"/>
    <property type="molecule type" value="Genomic_DNA"/>
</dbReference>